<dbReference type="PANTHER" id="PTHR46825:SF9">
    <property type="entry name" value="BETA-LACTAMASE-RELATED DOMAIN-CONTAINING PROTEIN"/>
    <property type="match status" value="1"/>
</dbReference>
<dbReference type="SUPFAM" id="SSF56601">
    <property type="entry name" value="beta-lactamase/transpeptidase-like"/>
    <property type="match status" value="1"/>
</dbReference>
<dbReference type="KEGG" id="camu:CA2015_0310"/>
<feature type="signal peptide" evidence="1">
    <location>
        <begin position="1"/>
        <end position="18"/>
    </location>
</feature>
<protein>
    <submittedName>
        <fullName evidence="3">Putative beta-lactamase</fullName>
    </submittedName>
</protein>
<dbReference type="InterPro" id="IPR001466">
    <property type="entry name" value="Beta-lactam-related"/>
</dbReference>
<dbReference type="EMBL" id="CP012040">
    <property type="protein sequence ID" value="AKP49790.1"/>
    <property type="molecule type" value="Genomic_DNA"/>
</dbReference>
<organism evidence="3 4">
    <name type="scientific">Cyclobacterium amurskyense</name>
    <dbReference type="NCBI Taxonomy" id="320787"/>
    <lineage>
        <taxon>Bacteria</taxon>
        <taxon>Pseudomonadati</taxon>
        <taxon>Bacteroidota</taxon>
        <taxon>Cytophagia</taxon>
        <taxon>Cytophagales</taxon>
        <taxon>Cyclobacteriaceae</taxon>
        <taxon>Cyclobacterium</taxon>
    </lineage>
</organism>
<dbReference type="PANTHER" id="PTHR46825">
    <property type="entry name" value="D-ALANYL-D-ALANINE-CARBOXYPEPTIDASE/ENDOPEPTIDASE AMPH"/>
    <property type="match status" value="1"/>
</dbReference>
<accession>A0A0H4P9H5</accession>
<dbReference type="InterPro" id="IPR050491">
    <property type="entry name" value="AmpC-like"/>
</dbReference>
<dbReference type="STRING" id="320787.CA2015_0310"/>
<dbReference type="PATRIC" id="fig|320787.5.peg.349"/>
<dbReference type="Proteomes" id="UP000036520">
    <property type="component" value="Chromosome"/>
</dbReference>
<reference evidence="3 4" key="1">
    <citation type="submission" date="2015-07" db="EMBL/GenBank/DDBJ databases">
        <authorList>
            <person name="Kim K.M."/>
        </authorList>
    </citation>
    <scope>NUCLEOTIDE SEQUENCE [LARGE SCALE GENOMIC DNA]</scope>
    <source>
        <strain evidence="3 4">KCTC 12363</strain>
    </source>
</reference>
<evidence type="ECO:0000313" key="4">
    <source>
        <dbReference type="Proteomes" id="UP000036520"/>
    </source>
</evidence>
<feature type="chain" id="PRO_5005207877" evidence="1">
    <location>
        <begin position="19"/>
        <end position="549"/>
    </location>
</feature>
<gene>
    <name evidence="3" type="ORF">CA2015_0310</name>
</gene>
<dbReference type="Pfam" id="PF00144">
    <property type="entry name" value="Beta-lactamase"/>
    <property type="match status" value="1"/>
</dbReference>
<dbReference type="AlphaFoldDB" id="A0A0H4P9H5"/>
<dbReference type="OrthoDB" id="9793489at2"/>
<keyword evidence="1" id="KW-0732">Signal</keyword>
<dbReference type="InterPro" id="IPR012338">
    <property type="entry name" value="Beta-lactam/transpept-like"/>
</dbReference>
<name>A0A0H4P9H5_9BACT</name>
<dbReference type="Gene3D" id="3.40.710.10">
    <property type="entry name" value="DD-peptidase/beta-lactamase superfamily"/>
    <property type="match status" value="1"/>
</dbReference>
<feature type="domain" description="Beta-lactamase-related" evidence="2">
    <location>
        <begin position="40"/>
        <end position="341"/>
    </location>
</feature>
<evidence type="ECO:0000313" key="3">
    <source>
        <dbReference type="EMBL" id="AKP49790.1"/>
    </source>
</evidence>
<proteinExistence type="predicted"/>
<keyword evidence="4" id="KW-1185">Reference proteome</keyword>
<evidence type="ECO:0000256" key="1">
    <source>
        <dbReference type="SAM" id="SignalP"/>
    </source>
</evidence>
<sequence>MRILLLILFSSFSICSFGQNGLNERIDSILSAQVVTEFGPGLTVGVVKDGELVYKKSNGLMNLEYNIPFNDATTFELASVTKQFTSVCIALLEKQGKLSVNDDVRKIVPELYFSGDTIRIKHLLNHTSGIRNHNVLLDLSGFDYEHQGYTNKSIQQLMFRQKGMNNKPGDKFLYSNTNYVLLALIVERVSGMPIHQFAEKELFEPLGMSNTFYSSDLRSIVKNRAYPYYQVKNEFKQPKSLTLCVGAGGMSSTISDLITWSQVFLDSKHTFSYIADFVTKLEPLNNGEEMQHARGMFVTAYKGYNTFNHSGRDLGLRSQFICIPDLNLGVVVFANSEEINAVDVSYKILDLYIQDLPQNDYNQTKYNHKKEELNQFIGHYQELNSDLRMHLFINNDTLNVQSSYGRNPVQLNSVSVNSFARIDNASVKYTFLSEKKSEADLLVDFGGAVFYFEKIELARNPNPNISEYAGSYFSKELNIGYEIIVSDQELILNYPNNEGLVLKEGEKDVFGANRRTKYAFTRDDKNKVSSFYVASEGTVKNILFEKVNQ</sequence>
<evidence type="ECO:0000259" key="2">
    <source>
        <dbReference type="Pfam" id="PF00144"/>
    </source>
</evidence>
<dbReference type="RefSeq" id="WP_048640292.1">
    <property type="nucleotide sequence ID" value="NZ_CP012040.1"/>
</dbReference>